<dbReference type="KEGG" id="bgv:CAL12_02065"/>
<dbReference type="CDD" id="cd03884">
    <property type="entry name" value="M20_bAS"/>
    <property type="match status" value="1"/>
</dbReference>
<sequence length="420" mass="44392">MTVGMQAPSAWVDQDRLMNRLDALARIGATAAGGVDRQALSAEDAQAQSLMAEWGAALGLQASRDAVGNFFLRWPGSVAGLPPLLAGSHLDSQPTGGRYDGVYGVVAALEAVQALQAAGVRPRRAIDVVAWMNEEGSRFAPGMMGSAVFAGERGLEETRAVRDAGGISVGDALDATAETLRHLPRRPMGGAVHAYIEAHIEQGPVLEREGLPIGVVSGIQGKHTFRVHVRGEAAHAGTSTRAERKDALLAATAMVQALAAALHDEEDIVRFTVGRFDVRPSAPSVVASEVVFSIDLRHPDSDELTRLSALVEPACQAHAGPCDVQVRRLSAADSLVFPESMRARIRAAADALALPHRDLISAAGHDARYLHAICPSAMIFVPCRDGITHNEAEYAEPEHLYAGARVLAHVLADLATEEAP</sequence>
<dbReference type="EMBL" id="CP021108">
    <property type="protein sequence ID" value="ARP79727.1"/>
    <property type="molecule type" value="Genomic_DNA"/>
</dbReference>
<proteinExistence type="inferred from homology"/>
<dbReference type="GO" id="GO:0016813">
    <property type="term" value="F:hydrolase activity, acting on carbon-nitrogen (but not peptide) bonds, in linear amidines"/>
    <property type="evidence" value="ECO:0007669"/>
    <property type="project" value="InterPro"/>
</dbReference>
<dbReference type="NCBIfam" id="TIGR01879">
    <property type="entry name" value="hydantase"/>
    <property type="match status" value="1"/>
</dbReference>
<keyword evidence="2 5" id="KW-0378">Hydrolase</keyword>
<dbReference type="STRING" id="1416806.CAL12_02065"/>
<dbReference type="Pfam" id="PF01546">
    <property type="entry name" value="Peptidase_M20"/>
    <property type="match status" value="1"/>
</dbReference>
<gene>
    <name evidence="5" type="ORF">CAL12_02065</name>
</gene>
<dbReference type="PIRSF" id="PIRSF001235">
    <property type="entry name" value="Amidase_carbamoylase"/>
    <property type="match status" value="1"/>
</dbReference>
<dbReference type="InterPro" id="IPR002933">
    <property type="entry name" value="Peptidase_M20"/>
</dbReference>
<dbReference type="Proteomes" id="UP000194151">
    <property type="component" value="Chromosome"/>
</dbReference>
<dbReference type="GO" id="GO:0046872">
    <property type="term" value="F:metal ion binding"/>
    <property type="evidence" value="ECO:0007669"/>
    <property type="project" value="UniProtKB-KW"/>
</dbReference>
<evidence type="ECO:0000313" key="6">
    <source>
        <dbReference type="Proteomes" id="UP000194151"/>
    </source>
</evidence>
<comment type="similarity">
    <text evidence="1">Belongs to the peptidase M20 family.</text>
</comment>
<dbReference type="PANTHER" id="PTHR32494:SF5">
    <property type="entry name" value="ALLANTOATE AMIDOHYDROLASE"/>
    <property type="match status" value="1"/>
</dbReference>
<protein>
    <submittedName>
        <fullName evidence="5">Zn-dependent hydrolase</fullName>
    </submittedName>
</protein>
<feature type="binding site" evidence="3">
    <location>
        <position position="100"/>
    </location>
    <ligand>
        <name>Zn(2+)</name>
        <dbReference type="ChEBI" id="CHEBI:29105"/>
        <label>2</label>
    </ligand>
</feature>
<dbReference type="SUPFAM" id="SSF55031">
    <property type="entry name" value="Bacterial exopeptidase dimerisation domain"/>
    <property type="match status" value="1"/>
</dbReference>
<feature type="binding site" evidence="3">
    <location>
        <position position="89"/>
    </location>
    <ligand>
        <name>Zn(2+)</name>
        <dbReference type="ChEBI" id="CHEBI:29105"/>
        <label>1</label>
    </ligand>
</feature>
<dbReference type="AlphaFoldDB" id="A0A1W6YF73"/>
<dbReference type="PANTHER" id="PTHR32494">
    <property type="entry name" value="ALLANTOATE DEIMINASE-RELATED"/>
    <property type="match status" value="1"/>
</dbReference>
<dbReference type="InterPro" id="IPR010158">
    <property type="entry name" value="Amidase_Cbmase"/>
</dbReference>
<comment type="cofactor">
    <cofactor evidence="3">
        <name>Zn(2+)</name>
        <dbReference type="ChEBI" id="CHEBI:29105"/>
    </cofactor>
    <text evidence="3">Binds 2 Zn(2+) ions per subunit.</text>
</comment>
<feature type="binding site" evidence="3">
    <location>
        <position position="389"/>
    </location>
    <ligand>
        <name>Zn(2+)</name>
        <dbReference type="ChEBI" id="CHEBI:29105"/>
        <label>2</label>
    </ligand>
</feature>
<keyword evidence="6" id="KW-1185">Reference proteome</keyword>
<feature type="binding site" evidence="3">
    <location>
        <position position="100"/>
    </location>
    <ligand>
        <name>Zn(2+)</name>
        <dbReference type="ChEBI" id="CHEBI:29105"/>
        <label>1</label>
    </ligand>
</feature>
<dbReference type="InterPro" id="IPR036264">
    <property type="entry name" value="Bact_exopeptidase_dim_dom"/>
</dbReference>
<feature type="binding site" evidence="3">
    <location>
        <position position="199"/>
    </location>
    <ligand>
        <name>Zn(2+)</name>
        <dbReference type="ChEBI" id="CHEBI:29105"/>
        <label>1</label>
    </ligand>
</feature>
<dbReference type="SUPFAM" id="SSF53187">
    <property type="entry name" value="Zn-dependent exopeptidases"/>
    <property type="match status" value="1"/>
</dbReference>
<dbReference type="Pfam" id="PF07687">
    <property type="entry name" value="M20_dimer"/>
    <property type="match status" value="1"/>
</dbReference>
<feature type="domain" description="Peptidase M20 dimerisation" evidence="4">
    <location>
        <begin position="219"/>
        <end position="319"/>
    </location>
</feature>
<dbReference type="InterPro" id="IPR011650">
    <property type="entry name" value="Peptidase_M20_dimer"/>
</dbReference>
<name>A0A1W6YF73_9BORD</name>
<evidence type="ECO:0000313" key="5">
    <source>
        <dbReference type="EMBL" id="ARP79727.1"/>
    </source>
</evidence>
<keyword evidence="3" id="KW-0479">Metal-binding</keyword>
<reference evidence="5 6" key="1">
    <citation type="submission" date="2017-05" db="EMBL/GenBank/DDBJ databases">
        <title>Complete and WGS of Bordetella genogroups.</title>
        <authorList>
            <person name="Spilker T."/>
            <person name="LiPuma J."/>
        </authorList>
    </citation>
    <scope>NUCLEOTIDE SEQUENCE [LARGE SCALE GENOMIC DNA]</scope>
    <source>
        <strain evidence="5 6">AU19157</strain>
    </source>
</reference>
<dbReference type="Gene3D" id="3.30.70.360">
    <property type="match status" value="1"/>
</dbReference>
<keyword evidence="3" id="KW-0862">Zinc</keyword>
<accession>A0A1W6YF73</accession>
<dbReference type="Gene3D" id="3.40.630.10">
    <property type="entry name" value="Zn peptidases"/>
    <property type="match status" value="1"/>
</dbReference>
<feature type="binding site" evidence="3">
    <location>
        <position position="135"/>
    </location>
    <ligand>
        <name>Zn(2+)</name>
        <dbReference type="ChEBI" id="CHEBI:29105"/>
        <label>2</label>
    </ligand>
</feature>
<evidence type="ECO:0000256" key="2">
    <source>
        <dbReference type="ARBA" id="ARBA00022801"/>
    </source>
</evidence>
<evidence type="ECO:0000256" key="3">
    <source>
        <dbReference type="PIRSR" id="PIRSR001235-1"/>
    </source>
</evidence>
<dbReference type="OrthoDB" id="9808195at2"/>
<evidence type="ECO:0000259" key="4">
    <source>
        <dbReference type="Pfam" id="PF07687"/>
    </source>
</evidence>
<evidence type="ECO:0000256" key="1">
    <source>
        <dbReference type="ARBA" id="ARBA00006153"/>
    </source>
</evidence>
<organism evidence="5 6">
    <name type="scientific">Bordetella genomosp. 8</name>
    <dbReference type="NCBI Taxonomy" id="1416806"/>
    <lineage>
        <taxon>Bacteria</taxon>
        <taxon>Pseudomonadati</taxon>
        <taxon>Pseudomonadota</taxon>
        <taxon>Betaproteobacteria</taxon>
        <taxon>Burkholderiales</taxon>
        <taxon>Alcaligenaceae</taxon>
        <taxon>Bordetella</taxon>
    </lineage>
</organism>